<evidence type="ECO:0000256" key="1">
    <source>
        <dbReference type="SAM" id="MobiDB-lite"/>
    </source>
</evidence>
<evidence type="ECO:0000313" key="3">
    <source>
        <dbReference type="Proteomes" id="UP000663555"/>
    </source>
</evidence>
<feature type="region of interest" description="Disordered" evidence="1">
    <location>
        <begin position="65"/>
        <end position="136"/>
    </location>
</feature>
<dbReference type="SUPFAM" id="SSF74653">
    <property type="entry name" value="TolA/TonB C-terminal domain"/>
    <property type="match status" value="1"/>
</dbReference>
<feature type="region of interest" description="Disordered" evidence="1">
    <location>
        <begin position="208"/>
        <end position="229"/>
    </location>
</feature>
<dbReference type="InterPro" id="IPR049806">
    <property type="entry name" value="MasK-like_C"/>
</dbReference>
<gene>
    <name evidence="2" type="ORF">LPB19_10950</name>
</gene>
<dbReference type="Proteomes" id="UP000663555">
    <property type="component" value="Chromosome"/>
</dbReference>
<proteinExistence type="predicted"/>
<keyword evidence="3" id="KW-1185">Reference proteome</keyword>
<dbReference type="Gene3D" id="3.30.1150.10">
    <property type="match status" value="1"/>
</dbReference>
<dbReference type="NCBIfam" id="NF033768">
    <property type="entry name" value="myxo_SS_tail"/>
    <property type="match status" value="1"/>
</dbReference>
<accession>A0ABX7MN93</accession>
<feature type="region of interest" description="Disordered" evidence="1">
    <location>
        <begin position="162"/>
        <end position="190"/>
    </location>
</feature>
<feature type="compositionally biased region" description="Polar residues" evidence="1">
    <location>
        <begin position="125"/>
        <end position="136"/>
    </location>
</feature>
<dbReference type="RefSeq" id="WP_206642939.1">
    <property type="nucleotide sequence ID" value="NZ_CP071247.1"/>
</dbReference>
<organism evidence="2 3">
    <name type="scientific">Marinobacter salinisoli</name>
    <dbReference type="NCBI Taxonomy" id="2769486"/>
    <lineage>
        <taxon>Bacteria</taxon>
        <taxon>Pseudomonadati</taxon>
        <taxon>Pseudomonadota</taxon>
        <taxon>Gammaproteobacteria</taxon>
        <taxon>Pseudomonadales</taxon>
        <taxon>Marinobacteraceae</taxon>
        <taxon>Marinobacter</taxon>
    </lineage>
</organism>
<sequence length="322" mass="34720">MANSREIIKQASGLPWSSSSRENRRFGLILGLLLLLAVPPALMIPMLEVPEIERSEAEKIPPQLARLVERAKPISPPPLPETAKPEPEPEPVDVSPPQPEPVQPVAKPEPKPEPQPTPKPAPAQTVEQARQKASQSGLLAMKDRLASLRSADDEPVQQLTANTEGSAYASEPPAEPVGALKGSGGVQDSALPNTQVRVEGHDVKKVQVAKAAASSAPTPKASKSGGGERAMSGIRQKFYAQQSALYSLYRRELRQDPTLEGTVLLELVIEPDGSVSDCQVVSSELDNPALEKRIAMRVRLFNFGSANVETRRVRFPLDFLPG</sequence>
<feature type="compositionally biased region" description="Low complexity" evidence="1">
    <location>
        <begin position="208"/>
        <end position="223"/>
    </location>
</feature>
<feature type="region of interest" description="Disordered" evidence="1">
    <location>
        <begin position="1"/>
        <end position="20"/>
    </location>
</feature>
<reference evidence="2 3" key="1">
    <citation type="submission" date="2021-03" db="EMBL/GenBank/DDBJ databases">
        <title>Genome sequencing of Marinobacter sp. LPB0319.</title>
        <authorList>
            <person name="Kim J."/>
        </authorList>
    </citation>
    <scope>NUCLEOTIDE SEQUENCE [LARGE SCALE GENOMIC DNA]</scope>
    <source>
        <strain evidence="2 3">LPB0319</strain>
    </source>
</reference>
<name>A0ABX7MN93_9GAMM</name>
<dbReference type="EMBL" id="CP071247">
    <property type="protein sequence ID" value="QSP93717.1"/>
    <property type="molecule type" value="Genomic_DNA"/>
</dbReference>
<evidence type="ECO:0000313" key="2">
    <source>
        <dbReference type="EMBL" id="QSP93717.1"/>
    </source>
</evidence>
<protein>
    <submittedName>
        <fullName evidence="2">AgmX/PglI C-terminal domain-containing protein</fullName>
    </submittedName>
</protein>